<dbReference type="OrthoDB" id="9809425at2"/>
<dbReference type="GO" id="GO:0005886">
    <property type="term" value="C:plasma membrane"/>
    <property type="evidence" value="ECO:0007669"/>
    <property type="project" value="UniProtKB-SubCell"/>
</dbReference>
<dbReference type="InterPro" id="IPR000515">
    <property type="entry name" value="MetI-like"/>
</dbReference>
<proteinExistence type="inferred from homology"/>
<evidence type="ECO:0000256" key="4">
    <source>
        <dbReference type="ARBA" id="ARBA00022692"/>
    </source>
</evidence>
<feature type="transmembrane region" description="Helical" evidence="7">
    <location>
        <begin position="231"/>
        <end position="256"/>
    </location>
</feature>
<dbReference type="InterPro" id="IPR045621">
    <property type="entry name" value="BPD_transp_1_N"/>
</dbReference>
<evidence type="ECO:0000256" key="3">
    <source>
        <dbReference type="ARBA" id="ARBA00022475"/>
    </source>
</evidence>
<comment type="subcellular location">
    <subcellularLocation>
        <location evidence="1 7">Cell membrane</location>
        <topology evidence="1 7">Multi-pass membrane protein</topology>
    </subcellularLocation>
</comment>
<feature type="transmembrane region" description="Helical" evidence="7">
    <location>
        <begin position="176"/>
        <end position="195"/>
    </location>
</feature>
<dbReference type="GO" id="GO:0071916">
    <property type="term" value="F:dipeptide transmembrane transporter activity"/>
    <property type="evidence" value="ECO:0007669"/>
    <property type="project" value="TreeGrafter"/>
</dbReference>
<evidence type="ECO:0000313" key="9">
    <source>
        <dbReference type="EMBL" id="OHV37602.1"/>
    </source>
</evidence>
<name>A0A1S1QX11_9ACTN</name>
<accession>A0A1S1QX11</accession>
<dbReference type="Pfam" id="PF00528">
    <property type="entry name" value="BPD_transp_1"/>
    <property type="match status" value="1"/>
</dbReference>
<comment type="caution">
    <text evidence="9">The sequence shown here is derived from an EMBL/GenBank/DDBJ whole genome shotgun (WGS) entry which is preliminary data.</text>
</comment>
<dbReference type="RefSeq" id="WP_071084424.1">
    <property type="nucleotide sequence ID" value="NZ_MBLM01000112.1"/>
</dbReference>
<dbReference type="AlphaFoldDB" id="A0A1S1QX11"/>
<comment type="similarity">
    <text evidence="7">Belongs to the binding-protein-dependent transport system permease family.</text>
</comment>
<evidence type="ECO:0000256" key="5">
    <source>
        <dbReference type="ARBA" id="ARBA00022989"/>
    </source>
</evidence>
<dbReference type="PROSITE" id="PS50928">
    <property type="entry name" value="ABC_TM1"/>
    <property type="match status" value="1"/>
</dbReference>
<dbReference type="CDD" id="cd06261">
    <property type="entry name" value="TM_PBP2"/>
    <property type="match status" value="1"/>
</dbReference>
<evidence type="ECO:0000259" key="8">
    <source>
        <dbReference type="PROSITE" id="PS50928"/>
    </source>
</evidence>
<dbReference type="PANTHER" id="PTHR43163:SF6">
    <property type="entry name" value="DIPEPTIDE TRANSPORT SYSTEM PERMEASE PROTEIN DPPB-RELATED"/>
    <property type="match status" value="1"/>
</dbReference>
<dbReference type="Gene3D" id="1.10.3720.10">
    <property type="entry name" value="MetI-like"/>
    <property type="match status" value="1"/>
</dbReference>
<feature type="transmembrane region" description="Helical" evidence="7">
    <location>
        <begin position="137"/>
        <end position="164"/>
    </location>
</feature>
<keyword evidence="10" id="KW-1185">Reference proteome</keyword>
<dbReference type="Proteomes" id="UP000179627">
    <property type="component" value="Unassembled WGS sequence"/>
</dbReference>
<sequence length="311" mass="33109">MTSTARWLARRLALSVLVVVGAATVAFGALQVVPGDPVHVMMGGAAPSPEVYQQTRHELGYDRPLPVRYGRFLGQLLRGDLGRSYQLHRPVAEVIGSQLWPTVQLALAGFGLAFVVAAALAVATAGRRSGWRRLSSAAELVMISTPGFWVGVLLLTAFSFRLQLFPVAGGDSLDGLVLPAVTLALGLIGVFAQVMREGLERALEQPFVLSARARGSGETAVRLRHALRHALIPMVTLAGWIVGTLLGGAVLVETIFSREGLGRITATAIAGRDLPLVTGVAVVAATIFTLLNIAVDLLYRVIDPRMKEVIR</sequence>
<evidence type="ECO:0000256" key="7">
    <source>
        <dbReference type="RuleBase" id="RU363032"/>
    </source>
</evidence>
<gene>
    <name evidence="9" type="ORF">CC117_16585</name>
</gene>
<evidence type="ECO:0000256" key="6">
    <source>
        <dbReference type="ARBA" id="ARBA00023136"/>
    </source>
</evidence>
<feature type="transmembrane region" description="Helical" evidence="7">
    <location>
        <begin position="105"/>
        <end position="125"/>
    </location>
</feature>
<evidence type="ECO:0000313" key="10">
    <source>
        <dbReference type="Proteomes" id="UP000179627"/>
    </source>
</evidence>
<keyword evidence="5 7" id="KW-1133">Transmembrane helix</keyword>
<organism evidence="9 10">
    <name type="scientific">Parafrankia colletiae</name>
    <dbReference type="NCBI Taxonomy" id="573497"/>
    <lineage>
        <taxon>Bacteria</taxon>
        <taxon>Bacillati</taxon>
        <taxon>Actinomycetota</taxon>
        <taxon>Actinomycetes</taxon>
        <taxon>Frankiales</taxon>
        <taxon>Frankiaceae</taxon>
        <taxon>Parafrankia</taxon>
    </lineage>
</organism>
<keyword evidence="6 7" id="KW-0472">Membrane</keyword>
<feature type="transmembrane region" description="Helical" evidence="7">
    <location>
        <begin position="276"/>
        <end position="299"/>
    </location>
</feature>
<keyword evidence="3" id="KW-1003">Cell membrane</keyword>
<dbReference type="Pfam" id="PF19300">
    <property type="entry name" value="BPD_transp_1_N"/>
    <property type="match status" value="1"/>
</dbReference>
<reference evidence="10" key="1">
    <citation type="submission" date="2016-07" db="EMBL/GenBank/DDBJ databases">
        <title>Sequence Frankia sp. strain CcI1.17.</title>
        <authorList>
            <person name="Ghodhbane-Gtari F."/>
            <person name="Swanson E."/>
            <person name="Gueddou A."/>
            <person name="Morris K."/>
            <person name="Hezbri K."/>
            <person name="Ktari A."/>
            <person name="Nouioui I."/>
            <person name="Abebe-Akele F."/>
            <person name="Simpson S."/>
            <person name="Thomas K."/>
            <person name="Gtari M."/>
            <person name="Tisa L.S."/>
            <person name="Hurst S."/>
        </authorList>
    </citation>
    <scope>NUCLEOTIDE SEQUENCE [LARGE SCALE GENOMIC DNA]</scope>
    <source>
        <strain evidence="10">Cc1.17</strain>
    </source>
</reference>
<dbReference type="InterPro" id="IPR035906">
    <property type="entry name" value="MetI-like_sf"/>
</dbReference>
<feature type="domain" description="ABC transmembrane type-1" evidence="8">
    <location>
        <begin position="99"/>
        <end position="299"/>
    </location>
</feature>
<dbReference type="SUPFAM" id="SSF161098">
    <property type="entry name" value="MetI-like"/>
    <property type="match status" value="1"/>
</dbReference>
<evidence type="ECO:0000256" key="1">
    <source>
        <dbReference type="ARBA" id="ARBA00004651"/>
    </source>
</evidence>
<protein>
    <submittedName>
        <fullName evidence="9">ABC transporter permease</fullName>
    </submittedName>
</protein>
<dbReference type="PANTHER" id="PTHR43163">
    <property type="entry name" value="DIPEPTIDE TRANSPORT SYSTEM PERMEASE PROTEIN DPPB-RELATED"/>
    <property type="match status" value="1"/>
</dbReference>
<dbReference type="EMBL" id="MBLM01000112">
    <property type="protein sequence ID" value="OHV37602.1"/>
    <property type="molecule type" value="Genomic_DNA"/>
</dbReference>
<evidence type="ECO:0000256" key="2">
    <source>
        <dbReference type="ARBA" id="ARBA00022448"/>
    </source>
</evidence>
<keyword evidence="4 7" id="KW-0812">Transmembrane</keyword>
<keyword evidence="2 7" id="KW-0813">Transport</keyword>